<name>F2LQZ1_BURGS</name>
<dbReference type="HOGENOM" id="CLU_1253987_0_0_4"/>
<dbReference type="KEGG" id="bgd:bgla_2g27400"/>
<evidence type="ECO:0000313" key="2">
    <source>
        <dbReference type="Proteomes" id="UP000008316"/>
    </source>
</evidence>
<accession>F2LQZ1</accession>
<reference evidence="1 2" key="1">
    <citation type="journal article" date="2011" name="J. Bacteriol.">
        <title>Complete genome sequence of Burkholderia gladioli BSR3.</title>
        <authorList>
            <person name="Seo Y.S."/>
            <person name="Lim J."/>
            <person name="Choi B.S."/>
            <person name="Kim H."/>
            <person name="Goo E."/>
            <person name="Lee B."/>
            <person name="Lim J.S."/>
            <person name="Choi I.Y."/>
            <person name="Moon J.S."/>
            <person name="Kim J."/>
            <person name="Hwang I."/>
        </authorList>
    </citation>
    <scope>NUCLEOTIDE SEQUENCE [LARGE SCALE GENOMIC DNA]</scope>
    <source>
        <strain evidence="1 2">BSR3</strain>
    </source>
</reference>
<dbReference type="STRING" id="999541.bgla_2g27400"/>
<evidence type="ECO:0000313" key="1">
    <source>
        <dbReference type="EMBL" id="AEA65158.1"/>
    </source>
</evidence>
<keyword evidence="2" id="KW-1185">Reference proteome</keyword>
<sequence length="220" mass="24171">MRERRPQGAWRTSSCSGLRMKKRWIAGIVVLVVIGAGAGLALAGREMSRVVPVANGMTRVSFDGNDGYVIRSWRENYNAHGFDMISFHFVDKANGGQWNLLPLYGAPGKPGAKGADDEVDTLTVNGGADCLLQDFRLLKAAAGQPMRLIVATREMGDNYAASETVRFSDYVLTRNDDGTIGWPPLYFKLVKRTQSTGRYCDVNEAFDRERHLGTLSGVAH</sequence>
<dbReference type="EMBL" id="CP002600">
    <property type="protein sequence ID" value="AEA65158.1"/>
    <property type="molecule type" value="Genomic_DNA"/>
</dbReference>
<proteinExistence type="predicted"/>
<protein>
    <submittedName>
        <fullName evidence="1">Uncharacterized protein</fullName>
    </submittedName>
</protein>
<dbReference type="AlphaFoldDB" id="F2LQZ1"/>
<gene>
    <name evidence="1" type="ordered locus">bgla_2g27400</name>
</gene>
<organism evidence="1 2">
    <name type="scientific">Burkholderia gladioli (strain BSR3)</name>
    <dbReference type="NCBI Taxonomy" id="999541"/>
    <lineage>
        <taxon>Bacteria</taxon>
        <taxon>Pseudomonadati</taxon>
        <taxon>Pseudomonadota</taxon>
        <taxon>Betaproteobacteria</taxon>
        <taxon>Burkholderiales</taxon>
        <taxon>Burkholderiaceae</taxon>
        <taxon>Burkholderia</taxon>
    </lineage>
</organism>
<dbReference type="Proteomes" id="UP000008316">
    <property type="component" value="Chromosome 2"/>
</dbReference>
<dbReference type="eggNOG" id="ENOG5030WX6">
    <property type="taxonomic scope" value="Bacteria"/>
</dbReference>